<sequence>MSSYNNVRSCYESTITCQHPISSRIVEPSISMHVFTSDKFPRQFTNTRHVNSMTETRKHKWAESYSHHLVLSSTTYTTDYPICTL</sequence>
<dbReference type="Proteomes" id="UP000027120">
    <property type="component" value="Unassembled WGS sequence"/>
</dbReference>
<reference evidence="1 2" key="1">
    <citation type="submission" date="2014-04" db="EMBL/GenBank/DDBJ databases">
        <authorList>
            <consortium name="International Citrus Genome Consortium"/>
            <person name="Gmitter F."/>
            <person name="Chen C."/>
            <person name="Farmerie W."/>
            <person name="Harkins T."/>
            <person name="Desany B."/>
            <person name="Mohiuddin M."/>
            <person name="Kodira C."/>
            <person name="Borodovsky M."/>
            <person name="Lomsadze A."/>
            <person name="Burns P."/>
            <person name="Jenkins J."/>
            <person name="Prochnik S."/>
            <person name="Shu S."/>
            <person name="Chapman J."/>
            <person name="Pitluck S."/>
            <person name="Schmutz J."/>
            <person name="Rokhsar D."/>
        </authorList>
    </citation>
    <scope>NUCLEOTIDE SEQUENCE</scope>
</reference>
<name>A0A067FYH3_CITSI</name>
<organism evidence="1 2">
    <name type="scientific">Citrus sinensis</name>
    <name type="common">Sweet orange</name>
    <name type="synonym">Citrus aurantium var. sinensis</name>
    <dbReference type="NCBI Taxonomy" id="2711"/>
    <lineage>
        <taxon>Eukaryota</taxon>
        <taxon>Viridiplantae</taxon>
        <taxon>Streptophyta</taxon>
        <taxon>Embryophyta</taxon>
        <taxon>Tracheophyta</taxon>
        <taxon>Spermatophyta</taxon>
        <taxon>Magnoliopsida</taxon>
        <taxon>eudicotyledons</taxon>
        <taxon>Gunneridae</taxon>
        <taxon>Pentapetalae</taxon>
        <taxon>rosids</taxon>
        <taxon>malvids</taxon>
        <taxon>Sapindales</taxon>
        <taxon>Rutaceae</taxon>
        <taxon>Aurantioideae</taxon>
        <taxon>Citrus</taxon>
    </lineage>
</organism>
<evidence type="ECO:0000313" key="1">
    <source>
        <dbReference type="EMBL" id="KDO68512.1"/>
    </source>
</evidence>
<accession>A0A067FYH3</accession>
<gene>
    <name evidence="1" type="ORF">CISIN_1g037088mg</name>
</gene>
<protein>
    <submittedName>
        <fullName evidence="1">Uncharacterized protein</fullName>
    </submittedName>
</protein>
<dbReference type="AlphaFoldDB" id="A0A067FYH3"/>
<dbReference type="EMBL" id="KK784894">
    <property type="protein sequence ID" value="KDO68512.1"/>
    <property type="molecule type" value="Genomic_DNA"/>
</dbReference>
<evidence type="ECO:0000313" key="2">
    <source>
        <dbReference type="Proteomes" id="UP000027120"/>
    </source>
</evidence>
<keyword evidence="2" id="KW-1185">Reference proteome</keyword>
<proteinExistence type="predicted"/>